<evidence type="ECO:0000259" key="19">
    <source>
        <dbReference type="PROSITE" id="PS51384"/>
    </source>
</evidence>
<evidence type="ECO:0000256" key="11">
    <source>
        <dbReference type="ARBA" id="ARBA00023027"/>
    </source>
</evidence>
<evidence type="ECO:0000256" key="13">
    <source>
        <dbReference type="ARBA" id="ARBA00023136"/>
    </source>
</evidence>
<accession>A0A0C2XNC8</accession>
<reference evidence="20 21" key="1">
    <citation type="submission" date="2014-04" db="EMBL/GenBank/DDBJ databases">
        <title>Evolutionary Origins and Diversification of the Mycorrhizal Mutualists.</title>
        <authorList>
            <consortium name="DOE Joint Genome Institute"/>
            <consortium name="Mycorrhizal Genomics Consortium"/>
            <person name="Kohler A."/>
            <person name="Kuo A."/>
            <person name="Nagy L.G."/>
            <person name="Floudas D."/>
            <person name="Copeland A."/>
            <person name="Barry K.W."/>
            <person name="Cichocki N."/>
            <person name="Veneault-Fourrey C."/>
            <person name="LaButti K."/>
            <person name="Lindquist E.A."/>
            <person name="Lipzen A."/>
            <person name="Lundell T."/>
            <person name="Morin E."/>
            <person name="Murat C."/>
            <person name="Riley R."/>
            <person name="Ohm R."/>
            <person name="Sun H."/>
            <person name="Tunlid A."/>
            <person name="Henrissat B."/>
            <person name="Grigoriev I.V."/>
            <person name="Hibbett D.S."/>
            <person name="Martin F."/>
        </authorList>
    </citation>
    <scope>NUCLEOTIDE SEQUENCE [LARGE SCALE GENOMIC DNA]</scope>
    <source>
        <strain evidence="20 21">Koide BX008</strain>
    </source>
</reference>
<dbReference type="PROSITE" id="PS51384">
    <property type="entry name" value="FAD_FR"/>
    <property type="match status" value="1"/>
</dbReference>
<evidence type="ECO:0000256" key="7">
    <source>
        <dbReference type="ARBA" id="ARBA00022787"/>
    </source>
</evidence>
<evidence type="ECO:0000256" key="12">
    <source>
        <dbReference type="ARBA" id="ARBA00023128"/>
    </source>
</evidence>
<evidence type="ECO:0000256" key="1">
    <source>
        <dbReference type="ARBA" id="ARBA00001974"/>
    </source>
</evidence>
<dbReference type="STRING" id="946122.A0A0C2XNC8"/>
<dbReference type="Gene3D" id="2.40.30.10">
    <property type="entry name" value="Translation factors"/>
    <property type="match status" value="1"/>
</dbReference>
<dbReference type="Gene3D" id="3.40.50.80">
    <property type="entry name" value="Nucleotide-binding domain of ferredoxin-NADP reductase (FNR) module"/>
    <property type="match status" value="1"/>
</dbReference>
<dbReference type="FunFam" id="2.40.30.10:FF:000032">
    <property type="entry name" value="NADH-cytochrome b5 reductase"/>
    <property type="match status" value="1"/>
</dbReference>
<evidence type="ECO:0000256" key="10">
    <source>
        <dbReference type="ARBA" id="ARBA00023002"/>
    </source>
</evidence>
<keyword evidence="11 17" id="KW-0520">NAD</keyword>
<dbReference type="PRINTS" id="PR00371">
    <property type="entry name" value="FPNCR"/>
</dbReference>
<evidence type="ECO:0000256" key="16">
    <source>
        <dbReference type="PIRSR" id="PIRSR601834-1"/>
    </source>
</evidence>
<dbReference type="InterPro" id="IPR001834">
    <property type="entry name" value="CBR-like"/>
</dbReference>
<evidence type="ECO:0000256" key="4">
    <source>
        <dbReference type="ARBA" id="ARBA00006105"/>
    </source>
</evidence>
<keyword evidence="6 18" id="KW-0812">Transmembrane</keyword>
<organism evidence="20 21">
    <name type="scientific">Amanita muscaria (strain Koide BX008)</name>
    <dbReference type="NCBI Taxonomy" id="946122"/>
    <lineage>
        <taxon>Eukaryota</taxon>
        <taxon>Fungi</taxon>
        <taxon>Dikarya</taxon>
        <taxon>Basidiomycota</taxon>
        <taxon>Agaricomycotina</taxon>
        <taxon>Agaricomycetes</taxon>
        <taxon>Agaricomycetidae</taxon>
        <taxon>Agaricales</taxon>
        <taxon>Pluteineae</taxon>
        <taxon>Amanitaceae</taxon>
        <taxon>Amanita</taxon>
    </lineage>
</organism>
<dbReference type="InterPro" id="IPR017938">
    <property type="entry name" value="Riboflavin_synthase-like_b-brl"/>
</dbReference>
<dbReference type="PANTHER" id="PTHR19370:SF184">
    <property type="entry name" value="NADH-CYTOCHROME B5 REDUCTASE-LIKE"/>
    <property type="match status" value="1"/>
</dbReference>
<dbReference type="HOGENOM" id="CLU_003827_9_0_1"/>
<feature type="transmembrane region" description="Helical" evidence="18">
    <location>
        <begin position="7"/>
        <end position="27"/>
    </location>
</feature>
<keyword evidence="21" id="KW-1185">Reference proteome</keyword>
<dbReference type="EC" id="1.6.2.2" evidence="17"/>
<dbReference type="GO" id="GO:0090524">
    <property type="term" value="F:cytochrome-b5 reductase activity, acting on NADH"/>
    <property type="evidence" value="ECO:0007669"/>
    <property type="project" value="UniProtKB-EC"/>
</dbReference>
<feature type="binding site" evidence="16">
    <location>
        <position position="151"/>
    </location>
    <ligand>
        <name>FAD</name>
        <dbReference type="ChEBI" id="CHEBI:57692"/>
    </ligand>
</feature>
<comment type="catalytic activity">
    <reaction evidence="15">
        <text>2 Fe(3+)-[Dph3] + NADH = 2 Fe(2+)-[Dph3] + NAD(+) + H(+)</text>
        <dbReference type="Rhea" id="RHEA:71231"/>
        <dbReference type="Rhea" id="RHEA-COMP:18002"/>
        <dbReference type="Rhea" id="RHEA-COMP:18003"/>
        <dbReference type="ChEBI" id="CHEBI:15378"/>
        <dbReference type="ChEBI" id="CHEBI:29033"/>
        <dbReference type="ChEBI" id="CHEBI:29034"/>
        <dbReference type="ChEBI" id="CHEBI:57540"/>
        <dbReference type="ChEBI" id="CHEBI:57945"/>
        <dbReference type="ChEBI" id="CHEBI:83228"/>
    </reaction>
    <physiologicalReaction direction="left-to-right" evidence="15">
        <dbReference type="Rhea" id="RHEA:71232"/>
    </physiologicalReaction>
</comment>
<proteinExistence type="inferred from homology"/>
<dbReference type="InterPro" id="IPR017927">
    <property type="entry name" value="FAD-bd_FR_type"/>
</dbReference>
<dbReference type="Pfam" id="PF00175">
    <property type="entry name" value="NAD_binding_1"/>
    <property type="match status" value="1"/>
</dbReference>
<evidence type="ECO:0000313" key="20">
    <source>
        <dbReference type="EMBL" id="KIL70653.1"/>
    </source>
</evidence>
<keyword evidence="10 17" id="KW-0560">Oxidoreductase</keyword>
<evidence type="ECO:0000256" key="18">
    <source>
        <dbReference type="SAM" id="Phobius"/>
    </source>
</evidence>
<keyword evidence="5 16" id="KW-0285">Flavoprotein</keyword>
<dbReference type="PANTHER" id="PTHR19370">
    <property type="entry name" value="NADH-CYTOCHROME B5 REDUCTASE"/>
    <property type="match status" value="1"/>
</dbReference>
<evidence type="ECO:0000256" key="2">
    <source>
        <dbReference type="ARBA" id="ARBA00004294"/>
    </source>
</evidence>
<dbReference type="SUPFAM" id="SSF63380">
    <property type="entry name" value="Riboflavin synthase domain-like"/>
    <property type="match status" value="1"/>
</dbReference>
<dbReference type="PRINTS" id="PR00406">
    <property type="entry name" value="CYTB5RDTASE"/>
</dbReference>
<comment type="catalytic activity">
    <reaction evidence="14 17">
        <text>2 Fe(III)-[cytochrome b5] + NADH = 2 Fe(II)-[cytochrome b5] + NAD(+) + H(+)</text>
        <dbReference type="Rhea" id="RHEA:46680"/>
        <dbReference type="Rhea" id="RHEA-COMP:10438"/>
        <dbReference type="Rhea" id="RHEA-COMP:10439"/>
        <dbReference type="ChEBI" id="CHEBI:15378"/>
        <dbReference type="ChEBI" id="CHEBI:29033"/>
        <dbReference type="ChEBI" id="CHEBI:29034"/>
        <dbReference type="ChEBI" id="CHEBI:57540"/>
        <dbReference type="ChEBI" id="CHEBI:57945"/>
        <dbReference type="EC" id="1.6.2.2"/>
    </reaction>
</comment>
<comment type="similarity">
    <text evidence="4 17">Belongs to the flavoprotein pyridine nucleotide cytochrome reductase family.</text>
</comment>
<evidence type="ECO:0000256" key="14">
    <source>
        <dbReference type="ARBA" id="ARBA00047682"/>
    </source>
</evidence>
<evidence type="ECO:0000256" key="15">
    <source>
        <dbReference type="ARBA" id="ARBA00049138"/>
    </source>
</evidence>
<evidence type="ECO:0000256" key="17">
    <source>
        <dbReference type="RuleBase" id="RU361226"/>
    </source>
</evidence>
<feature type="binding site" evidence="16">
    <location>
        <position position="166"/>
    </location>
    <ligand>
        <name>FAD</name>
        <dbReference type="ChEBI" id="CHEBI:57692"/>
    </ligand>
</feature>
<keyword evidence="8 16" id="KW-0274">FAD</keyword>
<name>A0A0C2XNC8_AMAMK</name>
<evidence type="ECO:0000313" key="21">
    <source>
        <dbReference type="Proteomes" id="UP000054549"/>
    </source>
</evidence>
<feature type="binding site" evidence="16">
    <location>
        <position position="176"/>
    </location>
    <ligand>
        <name>FAD</name>
        <dbReference type="ChEBI" id="CHEBI:57692"/>
    </ligand>
</feature>
<dbReference type="GO" id="GO:0005783">
    <property type="term" value="C:endoplasmic reticulum"/>
    <property type="evidence" value="ECO:0007669"/>
    <property type="project" value="TreeGrafter"/>
</dbReference>
<keyword evidence="12" id="KW-0496">Mitochondrion</keyword>
<evidence type="ECO:0000256" key="3">
    <source>
        <dbReference type="ARBA" id="ARBA00005156"/>
    </source>
</evidence>
<dbReference type="OrthoDB" id="432685at2759"/>
<feature type="binding site" evidence="16">
    <location>
        <position position="175"/>
    </location>
    <ligand>
        <name>FAD</name>
        <dbReference type="ChEBI" id="CHEBI:57692"/>
    </ligand>
</feature>
<feature type="binding site" evidence="16">
    <location>
        <position position="149"/>
    </location>
    <ligand>
        <name>FAD</name>
        <dbReference type="ChEBI" id="CHEBI:57692"/>
    </ligand>
</feature>
<comment type="subcellular location">
    <subcellularLocation>
        <location evidence="2">Mitochondrion outer membrane</location>
    </subcellularLocation>
</comment>
<evidence type="ECO:0000256" key="6">
    <source>
        <dbReference type="ARBA" id="ARBA00022692"/>
    </source>
</evidence>
<dbReference type="InParanoid" id="A0A0C2XNC8"/>
<evidence type="ECO:0000256" key="9">
    <source>
        <dbReference type="ARBA" id="ARBA00022989"/>
    </source>
</evidence>
<comment type="cofactor">
    <cofactor evidence="1 16 17">
        <name>FAD</name>
        <dbReference type="ChEBI" id="CHEBI:57692"/>
    </cofactor>
</comment>
<comment type="pathway">
    <text evidence="3">Protein modification; peptidyl-diphthamide biosynthesis.</text>
</comment>
<dbReference type="EMBL" id="KN818223">
    <property type="protein sequence ID" value="KIL70653.1"/>
    <property type="molecule type" value="Genomic_DNA"/>
</dbReference>
<evidence type="ECO:0000256" key="8">
    <source>
        <dbReference type="ARBA" id="ARBA00022827"/>
    </source>
</evidence>
<dbReference type="GO" id="GO:0005741">
    <property type="term" value="C:mitochondrial outer membrane"/>
    <property type="evidence" value="ECO:0007669"/>
    <property type="project" value="UniProtKB-SubCell"/>
</dbReference>
<dbReference type="SUPFAM" id="SSF52343">
    <property type="entry name" value="Ferredoxin reductase-like, C-terminal NADP-linked domain"/>
    <property type="match status" value="1"/>
</dbReference>
<dbReference type="AlphaFoldDB" id="A0A0C2XNC8"/>
<feature type="transmembrane region" description="Helical" evidence="18">
    <location>
        <begin position="62"/>
        <end position="83"/>
    </location>
</feature>
<keyword evidence="9 18" id="KW-1133">Transmembrane helix</keyword>
<dbReference type="Proteomes" id="UP000054549">
    <property type="component" value="Unassembled WGS sequence"/>
</dbReference>
<dbReference type="FunFam" id="3.40.50.80:FF:000019">
    <property type="entry name" value="NADH-cytochrome b5 reductase"/>
    <property type="match status" value="1"/>
</dbReference>
<dbReference type="InterPro" id="IPR008333">
    <property type="entry name" value="Cbr1-like_FAD-bd_dom"/>
</dbReference>
<feature type="binding site" evidence="16">
    <location>
        <position position="168"/>
    </location>
    <ligand>
        <name>FAD</name>
        <dbReference type="ChEBI" id="CHEBI:57692"/>
    </ligand>
</feature>
<dbReference type="CDD" id="cd06183">
    <property type="entry name" value="cyt_b5_reduct_like"/>
    <property type="match status" value="1"/>
</dbReference>
<dbReference type="InterPro" id="IPR039261">
    <property type="entry name" value="FNR_nucleotide-bd"/>
</dbReference>
<keyword evidence="7" id="KW-1000">Mitochondrion outer membrane</keyword>
<dbReference type="InterPro" id="IPR001709">
    <property type="entry name" value="Flavoprot_Pyr_Nucl_cyt_Rdtase"/>
</dbReference>
<gene>
    <name evidence="20" type="ORF">M378DRAFT_183270</name>
</gene>
<evidence type="ECO:0000256" key="5">
    <source>
        <dbReference type="ARBA" id="ARBA00022630"/>
    </source>
</evidence>
<feature type="binding site" evidence="16">
    <location>
        <position position="217"/>
    </location>
    <ligand>
        <name>FAD</name>
        <dbReference type="ChEBI" id="CHEBI:57692"/>
    </ligand>
</feature>
<protein>
    <recommendedName>
        <fullName evidence="17">NADH-cytochrome b5 reductase</fullName>
        <ecNumber evidence="17">1.6.2.2</ecNumber>
    </recommendedName>
</protein>
<feature type="domain" description="FAD-binding FR-type" evidence="19">
    <location>
        <begin position="97"/>
        <end position="200"/>
    </location>
</feature>
<dbReference type="FunCoup" id="A0A0C2XNC8">
    <property type="interactions" value="153"/>
</dbReference>
<dbReference type="InterPro" id="IPR001433">
    <property type="entry name" value="OxRdtase_FAD/NAD-bd"/>
</dbReference>
<keyword evidence="13 18" id="KW-0472">Membrane</keyword>
<sequence>MPNKYQLVFLGSLLVAFSFLVALFHLIKAKLAAAGYHVSHLILLGLPEHTMSDQLSNANINFLAPAPVIAAVTAIILISLVYFTTARKPRSKPLDPNAWKEYPLAKKTQISPNTAIYRFKLPRADDVLNLPTGQHISVSAELNGKLVARSYTPISNHENSGYFDLLIKSYEKGNISRHIAGLNIGDKLRVKGPKGQFVYSPNLTGGLSMIAGGTGITPMYQILRSVLKNPDDKTRVNLIYANVNHEDILLRSELDKLAQTHADRFTLYYVLNNPPSGWNGGTGFVTKEHIKQFLPNPAENNSKLLICGPPPMVAAMKKNLADLEYPVPRTISKLEDQVRVI</sequence>
<dbReference type="Pfam" id="PF00970">
    <property type="entry name" value="FAD_binding_6"/>
    <property type="match status" value="1"/>
</dbReference>